<dbReference type="Pfam" id="PF25164">
    <property type="entry name" value="CoiA_N"/>
    <property type="match status" value="1"/>
</dbReference>
<dbReference type="EMBL" id="MPLS01000001">
    <property type="protein sequence ID" value="ORI98786.1"/>
    <property type="molecule type" value="Genomic_DNA"/>
</dbReference>
<evidence type="ECO:0000313" key="4">
    <source>
        <dbReference type="Proteomes" id="UP000192288"/>
    </source>
</evidence>
<dbReference type="PIRSF" id="PIRSF007487">
    <property type="entry name" value="Competence-induced_CoiA_bac"/>
    <property type="match status" value="1"/>
</dbReference>
<proteinExistence type="predicted"/>
<feature type="domain" description="Competence protein CoiA nuclease-like" evidence="1">
    <location>
        <begin position="59"/>
        <end position="179"/>
    </location>
</feature>
<evidence type="ECO:0000259" key="1">
    <source>
        <dbReference type="Pfam" id="PF06054"/>
    </source>
</evidence>
<dbReference type="InterPro" id="IPR021176">
    <property type="entry name" value="Competence-induced_CoiA"/>
</dbReference>
<accession>A0A1X0VGT2</accession>
<dbReference type="Pfam" id="PF06054">
    <property type="entry name" value="CoiA_nuc"/>
    <property type="match status" value="1"/>
</dbReference>
<reference evidence="3 4" key="1">
    <citation type="journal article" date="2017" name="Front. Microbiol.">
        <title>Genomic Characterization of Dairy Associated Leuconostoc Species and Diversity of Leuconostocs in Undefined Mixed Mesophilic Starter Cultures.</title>
        <authorList>
            <person name="Frantzen C.A."/>
            <person name="Kot W."/>
            <person name="Pedersen T.B."/>
            <person name="Ardo Y.M."/>
            <person name="Broadbent J.R."/>
            <person name="Neve H."/>
            <person name="Hansen L.H."/>
            <person name="Dal Bello F."/>
            <person name="Ostlie H.M."/>
            <person name="Kleppen H.P."/>
            <person name="Vogensen F.K."/>
            <person name="Holo H."/>
        </authorList>
    </citation>
    <scope>NUCLEOTIDE SEQUENCE [LARGE SCALE GENOMIC DNA]</scope>
    <source>
        <strain evidence="3 4">LMGCF08</strain>
    </source>
</reference>
<organism evidence="3 4">
    <name type="scientific">Leuconostoc pseudomesenteroides</name>
    <dbReference type="NCBI Taxonomy" id="33968"/>
    <lineage>
        <taxon>Bacteria</taxon>
        <taxon>Bacillati</taxon>
        <taxon>Bacillota</taxon>
        <taxon>Bacilli</taxon>
        <taxon>Lactobacillales</taxon>
        <taxon>Lactobacillaceae</taxon>
        <taxon>Leuconostoc</taxon>
    </lineage>
</organism>
<feature type="domain" description="Competence protein CoiA-like N-terminal" evidence="2">
    <location>
        <begin position="15"/>
        <end position="54"/>
    </location>
</feature>
<dbReference type="STRING" id="33968.BMS77_03425"/>
<name>A0A1X0VGT2_LEUPS</name>
<protein>
    <submittedName>
        <fullName evidence="3">Competence protein</fullName>
    </submittedName>
</protein>
<dbReference type="RefSeq" id="WP_080519075.1">
    <property type="nucleotide sequence ID" value="NZ_MPLS01000001.1"/>
</dbReference>
<dbReference type="eggNOG" id="COG4469">
    <property type="taxonomic scope" value="Bacteria"/>
</dbReference>
<dbReference type="AlphaFoldDB" id="A0A1X0VGT2"/>
<sequence>MIVAYNQRQKYILAKDAQKDQSYFCPGCREPVMLKVGDVKQKHFAHYSGTLCQTLTENETTAHLSGKMQLAQYLQQFGHVEIEAVIASIQQRPDILLTQGNQKLAIEYQCSPISQKRLMQRNAGYQSCHIKVIWILGETYYQRNLSQKTILKFMAAQQIVFYLSSNQMFVHRHHFIKADFSRVKYTEKCHHDLFIKPLQSLTYQHDVNKQRYKVHSLLMQQRVDKFLINHLYQHNRRLPDAPEWVFQGCTFGLNVANWHFRLLVVLLLEKIGLQHVIKKEKLSQILAQYFLGDDDFKIVQLRQIFCSLENHNFILQQGGYILIRRLPKWLNAK</sequence>
<evidence type="ECO:0000259" key="2">
    <source>
        <dbReference type="Pfam" id="PF25164"/>
    </source>
</evidence>
<gene>
    <name evidence="3" type="ORF">BMR96_00605</name>
</gene>
<dbReference type="InterPro" id="IPR010330">
    <property type="entry name" value="CoiA_nuc"/>
</dbReference>
<dbReference type="InterPro" id="IPR057253">
    <property type="entry name" value="CoiA-like_N"/>
</dbReference>
<evidence type="ECO:0000313" key="3">
    <source>
        <dbReference type="EMBL" id="ORI98786.1"/>
    </source>
</evidence>
<comment type="caution">
    <text evidence="3">The sequence shown here is derived from an EMBL/GenBank/DDBJ whole genome shotgun (WGS) entry which is preliminary data.</text>
</comment>
<dbReference type="Proteomes" id="UP000192288">
    <property type="component" value="Unassembled WGS sequence"/>
</dbReference>